<feature type="region of interest" description="Disordered" evidence="1">
    <location>
        <begin position="1"/>
        <end position="30"/>
    </location>
</feature>
<gene>
    <name evidence="3" type="ORF">EVG20_g10499</name>
</gene>
<dbReference type="OrthoDB" id="3256943at2759"/>
<evidence type="ECO:0000313" key="4">
    <source>
        <dbReference type="Proteomes" id="UP000298327"/>
    </source>
</evidence>
<accession>A0A4Y9XT62</accession>
<organism evidence="3 4">
    <name type="scientific">Dentipellis fragilis</name>
    <dbReference type="NCBI Taxonomy" id="205917"/>
    <lineage>
        <taxon>Eukaryota</taxon>
        <taxon>Fungi</taxon>
        <taxon>Dikarya</taxon>
        <taxon>Basidiomycota</taxon>
        <taxon>Agaricomycotina</taxon>
        <taxon>Agaricomycetes</taxon>
        <taxon>Russulales</taxon>
        <taxon>Hericiaceae</taxon>
        <taxon>Dentipellis</taxon>
    </lineage>
</organism>
<feature type="region of interest" description="Disordered" evidence="1">
    <location>
        <begin position="134"/>
        <end position="193"/>
    </location>
</feature>
<dbReference type="EMBL" id="SEOQ01001286">
    <property type="protein sequence ID" value="TFY52557.1"/>
    <property type="molecule type" value="Genomic_DNA"/>
</dbReference>
<name>A0A4Y9XT62_9AGAM</name>
<reference evidence="3 4" key="1">
    <citation type="submission" date="2019-02" db="EMBL/GenBank/DDBJ databases">
        <title>Genome sequencing of the rare red list fungi Dentipellis fragilis.</title>
        <authorList>
            <person name="Buettner E."/>
            <person name="Kellner H."/>
        </authorList>
    </citation>
    <scope>NUCLEOTIDE SEQUENCE [LARGE SCALE GENOMIC DNA]</scope>
    <source>
        <strain evidence="3 4">DSM 105465</strain>
    </source>
</reference>
<dbReference type="AlphaFoldDB" id="A0A4Y9XT62"/>
<proteinExistence type="predicted"/>
<keyword evidence="2" id="KW-0812">Transmembrane</keyword>
<protein>
    <submittedName>
        <fullName evidence="3">Uncharacterized protein</fullName>
    </submittedName>
</protein>
<keyword evidence="4" id="KW-1185">Reference proteome</keyword>
<dbReference type="Proteomes" id="UP000298327">
    <property type="component" value="Unassembled WGS sequence"/>
</dbReference>
<sequence length="290" mass="31281">MSATSTTPSTTSDQPFFTAGPATTTASSGGGGGNSSSSLYLFTFLATLFLLLTVSCAIILRSFIVRRRFRRRMEEAILAGALPPSPTGGPGARRRTFGAKPRMWDTWVAPGTARASCEWADILPVSAVPTAYKPLPQTNAPPDTSSAPSLSPLPSLSPPSSLRRMLRFPFRSTRSPSPSSPAAPLEGFVPGVEKDSAEPRDMQVSVLIAMPDVRHPHHGEVRSSGASVKGKERSLYSEMEDEDLPEMVIGVAELPYRSEGSGGRRREGVVSVSMIPDDVRRWCTWFWTIV</sequence>
<evidence type="ECO:0000256" key="2">
    <source>
        <dbReference type="SAM" id="Phobius"/>
    </source>
</evidence>
<keyword evidence="2" id="KW-1133">Transmembrane helix</keyword>
<feature type="transmembrane region" description="Helical" evidence="2">
    <location>
        <begin position="39"/>
        <end position="64"/>
    </location>
</feature>
<evidence type="ECO:0000313" key="3">
    <source>
        <dbReference type="EMBL" id="TFY52557.1"/>
    </source>
</evidence>
<feature type="compositionally biased region" description="Low complexity" evidence="1">
    <location>
        <begin position="1"/>
        <end position="27"/>
    </location>
</feature>
<comment type="caution">
    <text evidence="3">The sequence shown here is derived from an EMBL/GenBank/DDBJ whole genome shotgun (WGS) entry which is preliminary data.</text>
</comment>
<evidence type="ECO:0000256" key="1">
    <source>
        <dbReference type="SAM" id="MobiDB-lite"/>
    </source>
</evidence>
<keyword evidence="2" id="KW-0472">Membrane</keyword>
<feature type="compositionally biased region" description="Low complexity" evidence="1">
    <location>
        <begin position="145"/>
        <end position="184"/>
    </location>
</feature>